<evidence type="ECO:0000313" key="1">
    <source>
        <dbReference type="EMBL" id="EKB47974.1"/>
    </source>
</evidence>
<comment type="caution">
    <text evidence="1">The sequence shown here is derived from an EMBL/GenBank/DDBJ whole genome shotgun (WGS) entry which is preliminary data.</text>
</comment>
<evidence type="ECO:0000313" key="2">
    <source>
        <dbReference type="Proteomes" id="UP000004478"/>
    </source>
</evidence>
<name>K1LUZ6_CECL9</name>
<reference evidence="1 2" key="1">
    <citation type="journal article" date="2012" name="J. Bacteriol.">
        <title>Draft Genome Sequence of Cecembia lonarensis Strain LW9T, Isolated from Lonar Lake, a Haloalkaline Lake in India.</title>
        <authorList>
            <person name="Shivaji S."/>
            <person name="Ara S."/>
            <person name="Singh A."/>
            <person name="Pinnaka A.K."/>
        </authorList>
    </citation>
    <scope>NUCLEOTIDE SEQUENCE [LARGE SCALE GENOMIC DNA]</scope>
    <source>
        <strain evidence="1 2">LW9</strain>
    </source>
</reference>
<gene>
    <name evidence="1" type="ORF">B879_03402</name>
</gene>
<accession>K1LUZ6</accession>
<protein>
    <submittedName>
        <fullName evidence="1">Uncharacterized protein</fullName>
    </submittedName>
</protein>
<keyword evidence="2" id="KW-1185">Reference proteome</keyword>
<dbReference type="EMBL" id="AMGM01000077">
    <property type="protein sequence ID" value="EKB47974.1"/>
    <property type="molecule type" value="Genomic_DNA"/>
</dbReference>
<proteinExistence type="predicted"/>
<dbReference type="Proteomes" id="UP000004478">
    <property type="component" value="Unassembled WGS sequence"/>
</dbReference>
<sequence>MSKSPDFSGLFAFSMVIEISNGSIFIDIIDIGILAYSDIGEILVEIK</sequence>
<organism evidence="1 2">
    <name type="scientific">Cecembia lonarensis (strain CCUG 58316 / KCTC 22772 / LW9)</name>
    <dbReference type="NCBI Taxonomy" id="1225176"/>
    <lineage>
        <taxon>Bacteria</taxon>
        <taxon>Pseudomonadati</taxon>
        <taxon>Bacteroidota</taxon>
        <taxon>Cytophagia</taxon>
        <taxon>Cytophagales</taxon>
        <taxon>Cyclobacteriaceae</taxon>
        <taxon>Cecembia</taxon>
    </lineage>
</organism>
<dbReference type="AlphaFoldDB" id="K1LUZ6"/>